<accession>A0A8S4QIJ8</accession>
<dbReference type="AlphaFoldDB" id="A0A8S4QIJ8"/>
<evidence type="ECO:0000313" key="1">
    <source>
        <dbReference type="EMBL" id="CAH2209407.1"/>
    </source>
</evidence>
<reference evidence="1" key="1">
    <citation type="submission" date="2022-03" db="EMBL/GenBank/DDBJ databases">
        <authorList>
            <person name="Lindestad O."/>
        </authorList>
    </citation>
    <scope>NUCLEOTIDE SEQUENCE</scope>
</reference>
<dbReference type="Proteomes" id="UP000838756">
    <property type="component" value="Unassembled WGS sequence"/>
</dbReference>
<organism evidence="1 2">
    <name type="scientific">Pararge aegeria aegeria</name>
    <dbReference type="NCBI Taxonomy" id="348720"/>
    <lineage>
        <taxon>Eukaryota</taxon>
        <taxon>Metazoa</taxon>
        <taxon>Ecdysozoa</taxon>
        <taxon>Arthropoda</taxon>
        <taxon>Hexapoda</taxon>
        <taxon>Insecta</taxon>
        <taxon>Pterygota</taxon>
        <taxon>Neoptera</taxon>
        <taxon>Endopterygota</taxon>
        <taxon>Lepidoptera</taxon>
        <taxon>Glossata</taxon>
        <taxon>Ditrysia</taxon>
        <taxon>Papilionoidea</taxon>
        <taxon>Nymphalidae</taxon>
        <taxon>Satyrinae</taxon>
        <taxon>Satyrini</taxon>
        <taxon>Parargina</taxon>
        <taxon>Pararge</taxon>
    </lineage>
</organism>
<proteinExistence type="predicted"/>
<keyword evidence="2" id="KW-1185">Reference proteome</keyword>
<protein>
    <submittedName>
        <fullName evidence="1">Jg988 protein</fullName>
    </submittedName>
</protein>
<dbReference type="EMBL" id="CAKXAJ010005794">
    <property type="protein sequence ID" value="CAH2209407.1"/>
    <property type="molecule type" value="Genomic_DNA"/>
</dbReference>
<name>A0A8S4QIJ8_9NEOP</name>
<evidence type="ECO:0000313" key="2">
    <source>
        <dbReference type="Proteomes" id="UP000838756"/>
    </source>
</evidence>
<sequence length="100" mass="10721">MLFVHGASEGQKENVSSADMKVLSGHLALPELTVAKLSHCCETIVWFFSMLDKGCWFLAPTVNAMVFTVANVKVIGSKIKNISMPTTFATADEASAAVDL</sequence>
<gene>
    <name evidence="1" type="primary">jg988</name>
    <name evidence="1" type="ORF">PAEG_LOCUS1806</name>
</gene>
<comment type="caution">
    <text evidence="1">The sequence shown here is derived from an EMBL/GenBank/DDBJ whole genome shotgun (WGS) entry which is preliminary data.</text>
</comment>